<name>A0ABY4PD20_9LACO</name>
<keyword evidence="1" id="KW-0812">Transmembrane</keyword>
<feature type="transmembrane region" description="Helical" evidence="1">
    <location>
        <begin position="193"/>
        <end position="218"/>
    </location>
</feature>
<keyword evidence="3" id="KW-1185">Reference proteome</keyword>
<evidence type="ECO:0000313" key="2">
    <source>
        <dbReference type="EMBL" id="UQS83172.1"/>
    </source>
</evidence>
<evidence type="ECO:0000256" key="1">
    <source>
        <dbReference type="SAM" id="Phobius"/>
    </source>
</evidence>
<feature type="transmembrane region" description="Helical" evidence="1">
    <location>
        <begin position="76"/>
        <end position="97"/>
    </location>
</feature>
<dbReference type="RefSeq" id="WP_249512399.1">
    <property type="nucleotide sequence ID" value="NZ_CP093365.1"/>
</dbReference>
<accession>A0ABY4PD20</accession>
<proteinExistence type="predicted"/>
<dbReference type="EMBL" id="CP093365">
    <property type="protein sequence ID" value="UQS83172.1"/>
    <property type="molecule type" value="Genomic_DNA"/>
</dbReference>
<dbReference type="PANTHER" id="PTHR40076">
    <property type="entry name" value="MEMBRANE PROTEIN-RELATED"/>
    <property type="match status" value="1"/>
</dbReference>
<sequence length="243" mass="28192">MQHISIIKREARHVLSKKPHNLVNLGLIPTIVLVILFILLFRLSTQIVLQLNLTQIDKQFYADVQSFLTNNPQISLYYLEGFLAYGMFAVSVSFAALDQLRETTKQMGIAQSLQVFSGVYFFKVLVLWLVIYLIYYLGNLILLPIGLYFYYGFKLTYFILKDLTQGSARISWRNALKTLGYSWTMMRGHKWQLFVLDLSFIGWDLLNFMTLGLFNLYVAPYRAASYAVFYQNLLDQQIGARLS</sequence>
<keyword evidence="1" id="KW-1133">Transmembrane helix</keyword>
<protein>
    <submittedName>
        <fullName evidence="2">DUF975 family protein</fullName>
    </submittedName>
</protein>
<gene>
    <name evidence="2" type="ORF">MOO47_05130</name>
</gene>
<reference evidence="2 3" key="1">
    <citation type="journal article" date="2022" name="Int. J. Syst. Evol. Microbiol.">
        <title>Apilactobacillus apisilvae sp. nov., Nicolia spurrieriana gen. nov. sp. nov., Bombilactobacillus folatiphilus sp. nov. and Bombilactobacillus thymidiniphilus sp. nov., four new lactic acid bacterial isolates from stingless bees Tetragonula carbonaria and Austroplebeia australis.</title>
        <authorList>
            <person name="Oliphant S.A."/>
            <person name="Watson-Haigh N.S."/>
            <person name="Sumby K.M."/>
            <person name="Gardner J."/>
            <person name="Groom S."/>
            <person name="Jiranek V."/>
        </authorList>
    </citation>
    <scope>NUCLEOTIDE SEQUENCE [LARGE SCALE GENOMIC DNA]</scope>
    <source>
        <strain evidence="2 3">SG4_A1</strain>
    </source>
</reference>
<dbReference type="Proteomes" id="UP000831947">
    <property type="component" value="Chromosome"/>
</dbReference>
<organism evidence="2 3">
    <name type="scientific">Bombilactobacillus thymidiniphilus</name>
    <dbReference type="NCBI Taxonomy" id="2923363"/>
    <lineage>
        <taxon>Bacteria</taxon>
        <taxon>Bacillati</taxon>
        <taxon>Bacillota</taxon>
        <taxon>Bacilli</taxon>
        <taxon>Lactobacillales</taxon>
        <taxon>Lactobacillaceae</taxon>
        <taxon>Bombilactobacillus</taxon>
    </lineage>
</organism>
<dbReference type="PANTHER" id="PTHR40076:SF1">
    <property type="entry name" value="MEMBRANE PROTEIN"/>
    <property type="match status" value="1"/>
</dbReference>
<dbReference type="Pfam" id="PF06161">
    <property type="entry name" value="DUF975"/>
    <property type="match status" value="1"/>
</dbReference>
<dbReference type="InterPro" id="IPR010380">
    <property type="entry name" value="DUF975"/>
</dbReference>
<feature type="transmembrane region" description="Helical" evidence="1">
    <location>
        <begin position="118"/>
        <end position="135"/>
    </location>
</feature>
<evidence type="ECO:0000313" key="3">
    <source>
        <dbReference type="Proteomes" id="UP000831947"/>
    </source>
</evidence>
<feature type="transmembrane region" description="Helical" evidence="1">
    <location>
        <begin position="21"/>
        <end position="43"/>
    </location>
</feature>
<keyword evidence="1" id="KW-0472">Membrane</keyword>